<dbReference type="GO" id="GO:0006493">
    <property type="term" value="P:protein O-linked glycosylation"/>
    <property type="evidence" value="ECO:0007669"/>
    <property type="project" value="InterPro"/>
</dbReference>
<feature type="transmembrane region" description="Helical" evidence="8">
    <location>
        <begin position="20"/>
        <end position="42"/>
    </location>
</feature>
<evidence type="ECO:0000256" key="6">
    <source>
        <dbReference type="ARBA" id="ARBA00022989"/>
    </source>
</evidence>
<evidence type="ECO:0000256" key="7">
    <source>
        <dbReference type="ARBA" id="ARBA00023136"/>
    </source>
</evidence>
<evidence type="ECO:0000313" key="10">
    <source>
        <dbReference type="EMBL" id="BAT57785.1"/>
    </source>
</evidence>
<dbReference type="AlphaFoldDB" id="A0A0S3PPD8"/>
<feature type="transmembrane region" description="Helical" evidence="8">
    <location>
        <begin position="96"/>
        <end position="117"/>
    </location>
</feature>
<dbReference type="RefSeq" id="WP_130364701.1">
    <property type="nucleotide sequence ID" value="NZ_AP014946.1"/>
</dbReference>
<evidence type="ECO:0000259" key="9">
    <source>
        <dbReference type="Pfam" id="PF02366"/>
    </source>
</evidence>
<gene>
    <name evidence="10" type="primary">arnT_1</name>
    <name evidence="10" type="ORF">GJW-30_1_00295</name>
</gene>
<dbReference type="InterPro" id="IPR050297">
    <property type="entry name" value="LipidA_mod_glycosyltrf_83"/>
</dbReference>
<dbReference type="PANTHER" id="PTHR33908:SF3">
    <property type="entry name" value="UNDECAPRENYL PHOSPHATE-ALPHA-4-AMINO-4-DEOXY-L-ARABINOSE ARABINOSYL TRANSFERASE"/>
    <property type="match status" value="1"/>
</dbReference>
<proteinExistence type="predicted"/>
<feature type="transmembrane region" description="Helical" evidence="8">
    <location>
        <begin position="218"/>
        <end position="237"/>
    </location>
</feature>
<evidence type="ECO:0000256" key="2">
    <source>
        <dbReference type="ARBA" id="ARBA00022475"/>
    </source>
</evidence>
<feature type="domain" description="ArnT-like N-terminal" evidence="9">
    <location>
        <begin position="41"/>
        <end position="249"/>
    </location>
</feature>
<dbReference type="GO" id="GO:0005886">
    <property type="term" value="C:plasma membrane"/>
    <property type="evidence" value="ECO:0007669"/>
    <property type="project" value="UniProtKB-SubCell"/>
</dbReference>
<comment type="subcellular location">
    <subcellularLocation>
        <location evidence="1">Cell membrane</location>
        <topology evidence="1">Multi-pass membrane protein</topology>
    </subcellularLocation>
</comment>
<dbReference type="EC" id="2.4.2.43" evidence="10"/>
<dbReference type="GO" id="GO:0010041">
    <property type="term" value="P:response to iron(III) ion"/>
    <property type="evidence" value="ECO:0007669"/>
    <property type="project" value="TreeGrafter"/>
</dbReference>
<evidence type="ECO:0000313" key="11">
    <source>
        <dbReference type="Proteomes" id="UP000236884"/>
    </source>
</evidence>
<keyword evidence="3 10" id="KW-0328">Glycosyltransferase</keyword>
<feature type="transmembrane region" description="Helical" evidence="8">
    <location>
        <begin position="366"/>
        <end position="385"/>
    </location>
</feature>
<dbReference type="EMBL" id="AP014946">
    <property type="protein sequence ID" value="BAT57785.1"/>
    <property type="molecule type" value="Genomic_DNA"/>
</dbReference>
<evidence type="ECO:0000256" key="4">
    <source>
        <dbReference type="ARBA" id="ARBA00022679"/>
    </source>
</evidence>
<feature type="transmembrane region" description="Helical" evidence="8">
    <location>
        <begin position="150"/>
        <end position="167"/>
    </location>
</feature>
<dbReference type="GO" id="GO:0103015">
    <property type="term" value="F:4-amino-4-deoxy-L-arabinose transferase activity"/>
    <property type="evidence" value="ECO:0007669"/>
    <property type="project" value="UniProtKB-EC"/>
</dbReference>
<evidence type="ECO:0000256" key="3">
    <source>
        <dbReference type="ARBA" id="ARBA00022676"/>
    </source>
</evidence>
<evidence type="ECO:0000256" key="5">
    <source>
        <dbReference type="ARBA" id="ARBA00022692"/>
    </source>
</evidence>
<dbReference type="Proteomes" id="UP000236884">
    <property type="component" value="Chromosome"/>
</dbReference>
<feature type="transmembrane region" description="Helical" evidence="8">
    <location>
        <begin position="279"/>
        <end position="303"/>
    </location>
</feature>
<keyword evidence="5 8" id="KW-0812">Transmembrane</keyword>
<dbReference type="Pfam" id="PF02366">
    <property type="entry name" value="PMT"/>
    <property type="match status" value="1"/>
</dbReference>
<dbReference type="KEGG" id="vgo:GJW-30_1_00295"/>
<evidence type="ECO:0000256" key="1">
    <source>
        <dbReference type="ARBA" id="ARBA00004651"/>
    </source>
</evidence>
<evidence type="ECO:0000256" key="8">
    <source>
        <dbReference type="SAM" id="Phobius"/>
    </source>
</evidence>
<protein>
    <submittedName>
        <fullName evidence="10">Undecaprenyl phosphate-alpha-4-amino-4-deoxy-L-arabinose arabinosyl transferase</fullName>
        <ecNumber evidence="10">2.4.2.43</ecNumber>
    </submittedName>
</protein>
<dbReference type="GO" id="GO:0000030">
    <property type="term" value="F:mannosyltransferase activity"/>
    <property type="evidence" value="ECO:0007669"/>
    <property type="project" value="InterPro"/>
</dbReference>
<reference evidence="10 11" key="1">
    <citation type="submission" date="2015-08" db="EMBL/GenBank/DDBJ databases">
        <title>Investigation of the bacterial diversity of lava forest soil.</title>
        <authorList>
            <person name="Lee J.S."/>
        </authorList>
    </citation>
    <scope>NUCLEOTIDE SEQUENCE [LARGE SCALE GENOMIC DNA]</scope>
    <source>
        <strain evidence="10 11">GJW-30</strain>
    </source>
</reference>
<dbReference type="OrthoDB" id="9775035at2"/>
<feature type="transmembrane region" description="Helical" evidence="8">
    <location>
        <begin position="173"/>
        <end position="206"/>
    </location>
</feature>
<organism evidence="10 11">
    <name type="scientific">Variibacter gotjawalensis</name>
    <dbReference type="NCBI Taxonomy" id="1333996"/>
    <lineage>
        <taxon>Bacteria</taxon>
        <taxon>Pseudomonadati</taxon>
        <taxon>Pseudomonadota</taxon>
        <taxon>Alphaproteobacteria</taxon>
        <taxon>Hyphomicrobiales</taxon>
        <taxon>Nitrobacteraceae</taxon>
        <taxon>Variibacter</taxon>
    </lineage>
</organism>
<dbReference type="PANTHER" id="PTHR33908">
    <property type="entry name" value="MANNOSYLTRANSFERASE YKCB-RELATED"/>
    <property type="match status" value="1"/>
</dbReference>
<dbReference type="InterPro" id="IPR003342">
    <property type="entry name" value="ArnT-like_N"/>
</dbReference>
<feature type="transmembrane region" description="Helical" evidence="8">
    <location>
        <begin position="315"/>
        <end position="331"/>
    </location>
</feature>
<feature type="transmembrane region" description="Helical" evidence="8">
    <location>
        <begin position="123"/>
        <end position="143"/>
    </location>
</feature>
<keyword evidence="4 10" id="KW-0808">Transferase</keyword>
<dbReference type="GO" id="GO:0009103">
    <property type="term" value="P:lipopolysaccharide biosynthetic process"/>
    <property type="evidence" value="ECO:0007669"/>
    <property type="project" value="UniProtKB-ARBA"/>
</dbReference>
<keyword evidence="7 8" id="KW-0472">Membrane</keyword>
<name>A0A0S3PPD8_9BRAD</name>
<keyword evidence="11" id="KW-1185">Reference proteome</keyword>
<accession>A0A0S3PPD8</accession>
<sequence>MTSLASHAGSGADSRSGVNALLWMLGAVLLVRLASLGAYPLFDNTEGRYALIGRLMIESGDWITPYVSAGVPFWGKPPLSFWATAISYSIFGVSEFAARLPVFLFTVGTAWLVFVMARTRGDRSLAALAAAIFCTSALPFYLAGGVMTDPALMFSVTVMMAGFWIAIETRSRAWGYVFFLGVALTMLAKGPVGIVIAGIAIGGYVLVTNRWVECWRNLPWISGTLLALALTAPWYIAAEMRTPGFLRYFIIGEHFDRFLIKDWTGDKYGAPRTRGYGTVWLFLLAAALPWCATALSILIAPAWRQRLFGTAFPRSWLLYLVFWIIATPLLFTPAKAVLWPYVAMSMPGFALLAAEMIERSALPKIFVKLGIFVVPVCGLAALVAMRADPAISYVNTQKGIVAVFQQRSDANAKLTYYPAVPFSAEFYMPGRNVSPPGPNELAQLASGQFAAMLRGWFARLPAATRERFEIISEMNGSVLLRVR</sequence>
<keyword evidence="6 8" id="KW-1133">Transmembrane helix</keyword>
<keyword evidence="2" id="KW-1003">Cell membrane</keyword>